<keyword evidence="1" id="KW-1133">Transmembrane helix</keyword>
<dbReference type="GeneID" id="73045686"/>
<keyword evidence="1" id="KW-0472">Membrane</keyword>
<gene>
    <name evidence="2" type="ORF">ACFO9K_03220</name>
</gene>
<dbReference type="RefSeq" id="WP_254267250.1">
    <property type="nucleotide sequence ID" value="NZ_CP100400.1"/>
</dbReference>
<accession>A0ABD5PXM2</accession>
<dbReference type="Proteomes" id="UP001595945">
    <property type="component" value="Unassembled WGS sequence"/>
</dbReference>
<sequence>MSDRKESQTTETFLPLLVSNLVPLAGIAFFGWRVQSVLFLYWLEIGSVVVVYSGLTLFAERAPNTEDRTVSPMTLSVPFLSSRSGTTRPVEWLPPIHYRNVSYAAGLLVWGLGFWLCLSVLMVVLPSPVVVENPYSNSEAIYEYAAIFASVISPEILLSALALLVSQFDSARRQFLGERRYERLSAPMTVEIPVRRMVFWFLLTPVAEFVLPLLTLPLAGLFDTRVLFEIGIATLVVLGKLTVEWSSFRARHRENPSGVAGWFTPERSK</sequence>
<proteinExistence type="predicted"/>
<evidence type="ECO:0000256" key="1">
    <source>
        <dbReference type="SAM" id="Phobius"/>
    </source>
</evidence>
<dbReference type="Pfam" id="PF20108">
    <property type="entry name" value="DUF6498"/>
    <property type="match status" value="1"/>
</dbReference>
<organism evidence="2 3">
    <name type="scientific">Halorussus aquaticus</name>
    <dbReference type="NCBI Taxonomy" id="2953748"/>
    <lineage>
        <taxon>Archaea</taxon>
        <taxon>Methanobacteriati</taxon>
        <taxon>Methanobacteriota</taxon>
        <taxon>Stenosarchaea group</taxon>
        <taxon>Halobacteria</taxon>
        <taxon>Halobacteriales</taxon>
        <taxon>Haladaptataceae</taxon>
        <taxon>Halorussus</taxon>
    </lineage>
</organism>
<feature type="transmembrane region" description="Helical" evidence="1">
    <location>
        <begin position="226"/>
        <end position="243"/>
    </location>
</feature>
<dbReference type="AlphaFoldDB" id="A0ABD5PXM2"/>
<feature type="transmembrane region" description="Helical" evidence="1">
    <location>
        <begin position="101"/>
        <end position="124"/>
    </location>
</feature>
<evidence type="ECO:0000313" key="3">
    <source>
        <dbReference type="Proteomes" id="UP001595945"/>
    </source>
</evidence>
<keyword evidence="3" id="KW-1185">Reference proteome</keyword>
<feature type="transmembrane region" description="Helical" evidence="1">
    <location>
        <begin position="144"/>
        <end position="165"/>
    </location>
</feature>
<feature type="transmembrane region" description="Helical" evidence="1">
    <location>
        <begin position="12"/>
        <end position="32"/>
    </location>
</feature>
<keyword evidence="1" id="KW-0812">Transmembrane</keyword>
<feature type="transmembrane region" description="Helical" evidence="1">
    <location>
        <begin position="198"/>
        <end position="220"/>
    </location>
</feature>
<comment type="caution">
    <text evidence="2">The sequence shown here is derived from an EMBL/GenBank/DDBJ whole genome shotgun (WGS) entry which is preliminary data.</text>
</comment>
<dbReference type="InterPro" id="IPR045466">
    <property type="entry name" value="DUF6498"/>
</dbReference>
<name>A0ABD5PXM2_9EURY</name>
<evidence type="ECO:0000313" key="2">
    <source>
        <dbReference type="EMBL" id="MFC4823267.1"/>
    </source>
</evidence>
<feature type="transmembrane region" description="Helical" evidence="1">
    <location>
        <begin position="38"/>
        <end position="59"/>
    </location>
</feature>
<protein>
    <submittedName>
        <fullName evidence="2">DUF6498-containing protein</fullName>
    </submittedName>
</protein>
<dbReference type="EMBL" id="JBHSHT010000001">
    <property type="protein sequence ID" value="MFC4823267.1"/>
    <property type="molecule type" value="Genomic_DNA"/>
</dbReference>
<reference evidence="2 3" key="1">
    <citation type="journal article" date="2019" name="Int. J. Syst. Evol. Microbiol.">
        <title>The Global Catalogue of Microorganisms (GCM) 10K type strain sequencing project: providing services to taxonomists for standard genome sequencing and annotation.</title>
        <authorList>
            <consortium name="The Broad Institute Genomics Platform"/>
            <consortium name="The Broad Institute Genome Sequencing Center for Infectious Disease"/>
            <person name="Wu L."/>
            <person name="Ma J."/>
        </authorList>
    </citation>
    <scope>NUCLEOTIDE SEQUENCE [LARGE SCALE GENOMIC DNA]</scope>
    <source>
        <strain evidence="2 3">XZYJ18</strain>
    </source>
</reference>